<comment type="caution">
    <text evidence="1">The sequence shown here is derived from an EMBL/GenBank/DDBJ whole genome shotgun (WGS) entry which is preliminary data.</text>
</comment>
<protein>
    <submittedName>
        <fullName evidence="1">DNA sulfur modification protein DndE</fullName>
    </submittedName>
</protein>
<dbReference type="InterPro" id="IPR038472">
    <property type="entry name" value="DndE_sf"/>
</dbReference>
<dbReference type="EMBL" id="JAPMLT010000002">
    <property type="protein sequence ID" value="MCX7569194.1"/>
    <property type="molecule type" value="Genomic_DNA"/>
</dbReference>
<dbReference type="RefSeq" id="WP_267150445.1">
    <property type="nucleotide sequence ID" value="NZ_JAPMLT010000002.1"/>
</dbReference>
<dbReference type="InterPro" id="IPR014969">
    <property type="entry name" value="DNA_S_DndE"/>
</dbReference>
<organism evidence="1 2">
    <name type="scientific">Tumebacillus lacus</name>
    <dbReference type="NCBI Taxonomy" id="2995335"/>
    <lineage>
        <taxon>Bacteria</taxon>
        <taxon>Bacillati</taxon>
        <taxon>Bacillota</taxon>
        <taxon>Bacilli</taxon>
        <taxon>Bacillales</taxon>
        <taxon>Alicyclobacillaceae</taxon>
        <taxon>Tumebacillus</taxon>
    </lineage>
</organism>
<accession>A0ABT3X384</accession>
<sequence>MNFRLRTSKKTAEQLKTLQSSTGLTPNLLVRFAVSLSLRDEQPVSQLVKDVSGIEFNRNTLTGQYDYVFKALITQHAKREISDDEYFPDLFNAHLERGVRLLANEYNYAGNYEKMITNLLAKV</sequence>
<dbReference type="NCBIfam" id="TIGR03184">
    <property type="entry name" value="DNA_S_dndE"/>
    <property type="match status" value="1"/>
</dbReference>
<reference evidence="1 2" key="1">
    <citation type="submission" date="2022-11" db="EMBL/GenBank/DDBJ databases">
        <title>Study of microbial diversity in lake waters.</title>
        <authorList>
            <person name="Zhang J."/>
        </authorList>
    </citation>
    <scope>NUCLEOTIDE SEQUENCE [LARGE SCALE GENOMIC DNA]</scope>
    <source>
        <strain evidence="1 2">DT12</strain>
    </source>
</reference>
<evidence type="ECO:0000313" key="2">
    <source>
        <dbReference type="Proteomes" id="UP001208017"/>
    </source>
</evidence>
<dbReference type="Proteomes" id="UP001208017">
    <property type="component" value="Unassembled WGS sequence"/>
</dbReference>
<proteinExistence type="predicted"/>
<gene>
    <name evidence="1" type="primary">dndE</name>
    <name evidence="1" type="ORF">OS242_04415</name>
</gene>
<keyword evidence="2" id="KW-1185">Reference proteome</keyword>
<dbReference type="Gene3D" id="1.10.1220.160">
    <property type="entry name" value="DNA sulphur modification protein DndE"/>
    <property type="match status" value="1"/>
</dbReference>
<name>A0ABT3X384_9BACL</name>
<dbReference type="Pfam" id="PF08870">
    <property type="entry name" value="DndE"/>
    <property type="match status" value="1"/>
</dbReference>
<evidence type="ECO:0000313" key="1">
    <source>
        <dbReference type="EMBL" id="MCX7569194.1"/>
    </source>
</evidence>